<dbReference type="EMBL" id="CAKOAT010051044">
    <property type="protein sequence ID" value="CAH8297006.1"/>
    <property type="molecule type" value="Genomic_DNA"/>
</dbReference>
<gene>
    <name evidence="1" type="ORF">ERUC_LOCUS2103</name>
</gene>
<comment type="caution">
    <text evidence="1">The sequence shown here is derived from an EMBL/GenBank/DDBJ whole genome shotgun (WGS) entry which is preliminary data.</text>
</comment>
<accession>A0ABC8IS80</accession>
<keyword evidence="2" id="KW-1185">Reference proteome</keyword>
<evidence type="ECO:0000313" key="1">
    <source>
        <dbReference type="EMBL" id="CAH8297006.1"/>
    </source>
</evidence>
<dbReference type="AlphaFoldDB" id="A0ABC8IS80"/>
<protein>
    <submittedName>
        <fullName evidence="1">Uncharacterized protein</fullName>
    </submittedName>
</protein>
<dbReference type="Proteomes" id="UP001642260">
    <property type="component" value="Unassembled WGS sequence"/>
</dbReference>
<sequence>MAGTELYPDAPFDPKSEKNIFITLTESEIDPSNTIMMSKEILESNVFIHLPSEDITGLIQHNKPMLLDVYDYDKQITTTHIITKDGNKNFKFDGWNMKGK</sequence>
<name>A0ABC8IS80_ERUVS</name>
<proteinExistence type="predicted"/>
<organism evidence="1 2">
    <name type="scientific">Eruca vesicaria subsp. sativa</name>
    <name type="common">Garden rocket</name>
    <name type="synonym">Eruca sativa</name>
    <dbReference type="NCBI Taxonomy" id="29727"/>
    <lineage>
        <taxon>Eukaryota</taxon>
        <taxon>Viridiplantae</taxon>
        <taxon>Streptophyta</taxon>
        <taxon>Embryophyta</taxon>
        <taxon>Tracheophyta</taxon>
        <taxon>Spermatophyta</taxon>
        <taxon>Magnoliopsida</taxon>
        <taxon>eudicotyledons</taxon>
        <taxon>Gunneridae</taxon>
        <taxon>Pentapetalae</taxon>
        <taxon>rosids</taxon>
        <taxon>malvids</taxon>
        <taxon>Brassicales</taxon>
        <taxon>Brassicaceae</taxon>
        <taxon>Brassiceae</taxon>
        <taxon>Eruca</taxon>
    </lineage>
</organism>
<reference evidence="1 2" key="1">
    <citation type="submission" date="2022-03" db="EMBL/GenBank/DDBJ databases">
        <authorList>
            <person name="Macdonald S."/>
            <person name="Ahmed S."/>
            <person name="Newling K."/>
        </authorList>
    </citation>
    <scope>NUCLEOTIDE SEQUENCE [LARGE SCALE GENOMIC DNA]</scope>
</reference>
<evidence type="ECO:0000313" key="2">
    <source>
        <dbReference type="Proteomes" id="UP001642260"/>
    </source>
</evidence>